<name>A0A317XS95_9BASI</name>
<gene>
    <name evidence="5" type="ORF">BCV70DRAFT_199556</name>
</gene>
<organism evidence="5 6">
    <name type="scientific">Testicularia cyperi</name>
    <dbReference type="NCBI Taxonomy" id="1882483"/>
    <lineage>
        <taxon>Eukaryota</taxon>
        <taxon>Fungi</taxon>
        <taxon>Dikarya</taxon>
        <taxon>Basidiomycota</taxon>
        <taxon>Ustilaginomycotina</taxon>
        <taxon>Ustilaginomycetes</taxon>
        <taxon>Ustilaginales</taxon>
        <taxon>Anthracoideaceae</taxon>
        <taxon>Testicularia</taxon>
    </lineage>
</organism>
<protein>
    <submittedName>
        <fullName evidence="5">UreD-domain-containing protein</fullName>
    </submittedName>
</protein>
<dbReference type="Pfam" id="PF01774">
    <property type="entry name" value="UreD"/>
    <property type="match status" value="1"/>
</dbReference>
<feature type="compositionally biased region" description="Low complexity" evidence="3">
    <location>
        <begin position="424"/>
        <end position="435"/>
    </location>
</feature>
<feature type="transmembrane region" description="Helical" evidence="4">
    <location>
        <begin position="183"/>
        <end position="206"/>
    </location>
</feature>
<feature type="compositionally biased region" description="Basic and acidic residues" evidence="3">
    <location>
        <begin position="780"/>
        <end position="793"/>
    </location>
</feature>
<evidence type="ECO:0000313" key="5">
    <source>
        <dbReference type="EMBL" id="PWZ01196.1"/>
    </source>
</evidence>
<sequence length="835" mass="92305">MPQETLTFPPIYCIVGAYRLAHDPVLWKPMWAKCSKAAKQAGILGIVWLVITWPIQKLFVHYFMSASASVTGMSGIYHTVVETADFTDDHLPFRIPVPSLQTFATLTFVLGQVHAIMEFWLRRKLRECRNTAYISTVRSRGKSADWWTEYVEEFSNPPTEKAIKDAKKNGFYLKLASPLVRFVILKVFLLPMDFVPLFGMALGAALRSLSYGRQLHKSFFEAKRMSPFQIELWITERQFQYRSFGFVAALMERMPLIGLVFSISNQIGAAMWAHDLEKRQQKVRAGGDDTIKDEFKSKPTLKKLYKEAQKIDSSANEPADLAHEANQVAPLRTDHFAGEGLAVLRSHSHSRSEPFSSSLSPSRDSSLRAAVFTHLSFTFPLKLISPGASSRNASRVVQTSSRASSSSSISKVVEGRAVYEVASGQQEVQNGTQQEQHPDDEENEAKAVAVMYIVGYGGGLVSGDKVDLDVDVGHNCTLLILTQGSTKVFKMRTTRPTTTVSTATSYDSTGAVGRGGGVPGSLSASALGALPSPTGAHLTTQQNYRFLVRPNATLVLLPDPVTCFAASRYDQVQRFDLRCRATSSLVVLDWITPGRTAVRNSASSSKHSSSKPDPMQLDPDQNSITQEQAQQQSQDSTPQTSKTRSYATADRSAEIWTFETYRSRNEVRIEGEVVARDILMLDQDLVGDIRRVCRRSGSGIGHIAPELQSELARRNSPYACYATLMLAGPDARSTIYALADEFEAIQQRPGSASLDVVWSFSLLERDSLPRNTRASQSGSEDNKNNHDDHKVRQDPGLTIVRIAATSSETLKLWLRPRLAALKSTVGSDLFKQALG</sequence>
<keyword evidence="4" id="KW-1133">Transmembrane helix</keyword>
<dbReference type="PANTHER" id="PTHR33643">
    <property type="entry name" value="UREASE ACCESSORY PROTEIN D"/>
    <property type="match status" value="1"/>
</dbReference>
<dbReference type="EMBL" id="KZ819191">
    <property type="protein sequence ID" value="PWZ01196.1"/>
    <property type="molecule type" value="Genomic_DNA"/>
</dbReference>
<feature type="compositionally biased region" description="Polar residues" evidence="3">
    <location>
        <begin position="769"/>
        <end position="779"/>
    </location>
</feature>
<evidence type="ECO:0000256" key="1">
    <source>
        <dbReference type="ARBA" id="ARBA00007177"/>
    </source>
</evidence>
<dbReference type="InterPro" id="IPR002669">
    <property type="entry name" value="UreD"/>
</dbReference>
<proteinExistence type="inferred from homology"/>
<comment type="similarity">
    <text evidence="1">Belongs to the UreD family.</text>
</comment>
<dbReference type="STRING" id="1882483.A0A317XS95"/>
<keyword evidence="4" id="KW-0812">Transmembrane</keyword>
<evidence type="ECO:0000313" key="6">
    <source>
        <dbReference type="Proteomes" id="UP000246740"/>
    </source>
</evidence>
<dbReference type="PANTHER" id="PTHR33643:SF1">
    <property type="entry name" value="UREASE ACCESSORY PROTEIN D"/>
    <property type="match status" value="1"/>
</dbReference>
<feature type="transmembrane region" description="Helical" evidence="4">
    <location>
        <begin position="100"/>
        <end position="121"/>
    </location>
</feature>
<feature type="region of interest" description="Disordered" evidence="3">
    <location>
        <begin position="769"/>
        <end position="793"/>
    </location>
</feature>
<keyword evidence="2" id="KW-0143">Chaperone</keyword>
<feature type="transmembrane region" description="Helical" evidence="4">
    <location>
        <begin position="37"/>
        <end position="55"/>
    </location>
</feature>
<keyword evidence="4" id="KW-0472">Membrane</keyword>
<feature type="region of interest" description="Disordered" evidence="3">
    <location>
        <begin position="423"/>
        <end position="442"/>
    </location>
</feature>
<dbReference type="OrthoDB" id="10012223at2759"/>
<dbReference type="HAMAP" id="MF_01384">
    <property type="entry name" value="UreD"/>
    <property type="match status" value="1"/>
</dbReference>
<evidence type="ECO:0000256" key="4">
    <source>
        <dbReference type="SAM" id="Phobius"/>
    </source>
</evidence>
<reference evidence="5 6" key="1">
    <citation type="journal article" date="2018" name="Mol. Biol. Evol.">
        <title>Broad Genomic Sampling Reveals a Smut Pathogenic Ancestry of the Fungal Clade Ustilaginomycotina.</title>
        <authorList>
            <person name="Kijpornyongpan T."/>
            <person name="Mondo S.J."/>
            <person name="Barry K."/>
            <person name="Sandor L."/>
            <person name="Lee J."/>
            <person name="Lipzen A."/>
            <person name="Pangilinan J."/>
            <person name="LaButti K."/>
            <person name="Hainaut M."/>
            <person name="Henrissat B."/>
            <person name="Grigoriev I.V."/>
            <person name="Spatafora J.W."/>
            <person name="Aime M.C."/>
        </authorList>
    </citation>
    <scope>NUCLEOTIDE SEQUENCE [LARGE SCALE GENOMIC DNA]</scope>
    <source>
        <strain evidence="5 6">MCA 3645</strain>
    </source>
</reference>
<evidence type="ECO:0000256" key="3">
    <source>
        <dbReference type="SAM" id="MobiDB-lite"/>
    </source>
</evidence>
<accession>A0A317XS95</accession>
<feature type="compositionally biased region" description="Low complexity" evidence="3">
    <location>
        <begin position="621"/>
        <end position="643"/>
    </location>
</feature>
<dbReference type="Proteomes" id="UP000246740">
    <property type="component" value="Unassembled WGS sequence"/>
</dbReference>
<dbReference type="AlphaFoldDB" id="A0A317XS95"/>
<dbReference type="InParanoid" id="A0A317XS95"/>
<keyword evidence="6" id="KW-1185">Reference proteome</keyword>
<feature type="region of interest" description="Disordered" evidence="3">
    <location>
        <begin position="598"/>
        <end position="648"/>
    </location>
</feature>
<dbReference type="GO" id="GO:0016151">
    <property type="term" value="F:nickel cation binding"/>
    <property type="evidence" value="ECO:0007669"/>
    <property type="project" value="InterPro"/>
</dbReference>
<evidence type="ECO:0000256" key="2">
    <source>
        <dbReference type="ARBA" id="ARBA00023186"/>
    </source>
</evidence>